<gene>
    <name evidence="1" type="ORF">NCTC13354_01565</name>
</gene>
<evidence type="ECO:0000313" key="1">
    <source>
        <dbReference type="EMBL" id="VEI13842.1"/>
    </source>
</evidence>
<dbReference type="OrthoDB" id="3266666at2"/>
<dbReference type="Pfam" id="PF07761">
    <property type="entry name" value="DUF1617"/>
    <property type="match status" value="1"/>
</dbReference>
<dbReference type="EMBL" id="LR134476">
    <property type="protein sequence ID" value="VEI13842.1"/>
    <property type="molecule type" value="Genomic_DNA"/>
</dbReference>
<sequence>MKLLLANKYVKPAIELLDDMALKPAQSRARTKLLGLLREAYARFSEDEYALVCAHAVTDDNGQPVISDEGTFTLKDPGHAEQFATARTELFESLAEVEGPTYHSHRTDLIELFDTWDGELSGTKADAFDALYDALTTKEGQ</sequence>
<organism evidence="1 2">
    <name type="scientific">Trueperella bialowiezensis</name>
    <dbReference type="NCBI Taxonomy" id="312285"/>
    <lineage>
        <taxon>Bacteria</taxon>
        <taxon>Bacillati</taxon>
        <taxon>Actinomycetota</taxon>
        <taxon>Actinomycetes</taxon>
        <taxon>Actinomycetales</taxon>
        <taxon>Actinomycetaceae</taxon>
        <taxon>Trueperella</taxon>
    </lineage>
</organism>
<protein>
    <submittedName>
        <fullName evidence="1">Uncharacterized protein</fullName>
    </submittedName>
</protein>
<dbReference type="Proteomes" id="UP000269542">
    <property type="component" value="Chromosome"/>
</dbReference>
<accession>A0A448PFY8</accession>
<reference evidence="1 2" key="1">
    <citation type="submission" date="2018-12" db="EMBL/GenBank/DDBJ databases">
        <authorList>
            <consortium name="Pathogen Informatics"/>
        </authorList>
    </citation>
    <scope>NUCLEOTIDE SEQUENCE [LARGE SCALE GENOMIC DNA]</scope>
    <source>
        <strain evidence="1 2">NCTC13354</strain>
    </source>
</reference>
<dbReference type="RefSeq" id="WP_126416903.1">
    <property type="nucleotide sequence ID" value="NZ_LR134476.1"/>
</dbReference>
<name>A0A448PFY8_9ACTO</name>
<evidence type="ECO:0000313" key="2">
    <source>
        <dbReference type="Proteomes" id="UP000269542"/>
    </source>
</evidence>
<dbReference type="KEGG" id="tbw:NCTC13354_01565"/>
<dbReference type="InterPro" id="IPR011675">
    <property type="entry name" value="DUF1617"/>
</dbReference>
<dbReference type="AlphaFoldDB" id="A0A448PFY8"/>
<proteinExistence type="predicted"/>
<keyword evidence="2" id="KW-1185">Reference proteome</keyword>